<protein>
    <recommendedName>
        <fullName evidence="4">DUF1275 domain-containing protein</fullName>
    </recommendedName>
</protein>
<dbReference type="InterPro" id="IPR010699">
    <property type="entry name" value="DUF1275"/>
</dbReference>
<dbReference type="PANTHER" id="PTHR37314">
    <property type="entry name" value="SLR0142 PROTEIN"/>
    <property type="match status" value="1"/>
</dbReference>
<evidence type="ECO:0008006" key="4">
    <source>
        <dbReference type="Google" id="ProtNLM"/>
    </source>
</evidence>
<evidence type="ECO:0000256" key="1">
    <source>
        <dbReference type="SAM" id="Phobius"/>
    </source>
</evidence>
<keyword evidence="1" id="KW-0812">Transmembrane</keyword>
<feature type="transmembrane region" description="Helical" evidence="1">
    <location>
        <begin position="55"/>
        <end position="73"/>
    </location>
</feature>
<dbReference type="STRING" id="515622.bpr_I1012"/>
<evidence type="ECO:0000313" key="2">
    <source>
        <dbReference type="EMBL" id="ADL33754.1"/>
    </source>
</evidence>
<dbReference type="eggNOG" id="COG3619">
    <property type="taxonomic scope" value="Bacteria"/>
</dbReference>
<feature type="transmembrane region" description="Helical" evidence="1">
    <location>
        <begin position="193"/>
        <end position="211"/>
    </location>
</feature>
<name>E0S1S9_BUTPB</name>
<sequence>MQKSESFRLSALLSFSGGLQDAYTYNVRDGVFANAQTGNVVLMSQNFMLGEWTKGLRYLFPLVSFAAGVFLAERIESRFKSSSRIHWRQIVLLVEIVMLVIVGFLPASCSMIANMLVSFACAMQVQTFRKVHGYGYASTMCIGNLRSGTESLSQFIRTGEKKSLYKSLHFFGIIIIFAIGAGIGGVLSGKLGITTIWISPLILVLVTLMMIRE</sequence>
<dbReference type="KEGG" id="bpb:bpr_I1012"/>
<feature type="transmembrane region" description="Helical" evidence="1">
    <location>
        <begin position="85"/>
        <end position="105"/>
    </location>
</feature>
<keyword evidence="1" id="KW-1133">Transmembrane helix</keyword>
<dbReference type="PANTHER" id="PTHR37314:SF4">
    <property type="entry name" value="UPF0700 TRANSMEMBRANE PROTEIN YOAK"/>
    <property type="match status" value="1"/>
</dbReference>
<organism evidence="2 3">
    <name type="scientific">Butyrivibrio proteoclasticus (strain ATCC 51982 / DSM 14932 / B316)</name>
    <name type="common">Clostridium proteoclasticum</name>
    <dbReference type="NCBI Taxonomy" id="515622"/>
    <lineage>
        <taxon>Bacteria</taxon>
        <taxon>Bacillati</taxon>
        <taxon>Bacillota</taxon>
        <taxon>Clostridia</taxon>
        <taxon>Lachnospirales</taxon>
        <taxon>Lachnospiraceae</taxon>
        <taxon>Butyrivibrio</taxon>
    </lineage>
</organism>
<dbReference type="EMBL" id="CP001810">
    <property type="protein sequence ID" value="ADL33754.1"/>
    <property type="molecule type" value="Genomic_DNA"/>
</dbReference>
<accession>E0S1S9</accession>
<keyword evidence="3" id="KW-1185">Reference proteome</keyword>
<keyword evidence="1" id="KW-0472">Membrane</keyword>
<dbReference type="HOGENOM" id="CLU_079303_0_0_9"/>
<feature type="transmembrane region" description="Helical" evidence="1">
    <location>
        <begin position="167"/>
        <end position="187"/>
    </location>
</feature>
<gene>
    <name evidence="2" type="ordered locus">bpr_I1012</name>
</gene>
<dbReference type="RefSeq" id="WP_013280410.1">
    <property type="nucleotide sequence ID" value="NC_014387.1"/>
</dbReference>
<reference evidence="2 3" key="1">
    <citation type="journal article" date="2010" name="PLoS ONE">
        <title>The glycobiome of the rumen bacterium Butyrivibrio proteoclasticus B316(T) highlights adaptation to a polysaccharide-rich environment.</title>
        <authorList>
            <person name="Kelly W.J."/>
            <person name="Leahy S.C."/>
            <person name="Altermann E."/>
            <person name="Yeoman C.J."/>
            <person name="Dunne J.C."/>
            <person name="Kong Z."/>
            <person name="Pacheco D.M."/>
            <person name="Li D."/>
            <person name="Noel S.J."/>
            <person name="Moon C.D."/>
            <person name="Cookson A.L."/>
            <person name="Attwood G.T."/>
        </authorList>
    </citation>
    <scope>NUCLEOTIDE SEQUENCE [LARGE SCALE GENOMIC DNA]</scope>
    <source>
        <strain evidence="3">ATCC 51982 / DSM 14932 / B316</strain>
    </source>
</reference>
<proteinExistence type="predicted"/>
<evidence type="ECO:0000313" key="3">
    <source>
        <dbReference type="Proteomes" id="UP000001299"/>
    </source>
</evidence>
<dbReference type="Pfam" id="PF06912">
    <property type="entry name" value="DUF1275"/>
    <property type="match status" value="1"/>
</dbReference>
<dbReference type="Proteomes" id="UP000001299">
    <property type="component" value="Chromosome 1"/>
</dbReference>
<dbReference type="AlphaFoldDB" id="E0S1S9"/>